<name>A0A7X3FXU0_9BURK</name>
<proteinExistence type="predicted"/>
<gene>
    <name evidence="1" type="ORF">GPY61_08455</name>
</gene>
<protein>
    <submittedName>
        <fullName evidence="1">DUF2491 family protein</fullName>
    </submittedName>
</protein>
<comment type="caution">
    <text evidence="1">The sequence shown here is derived from an EMBL/GenBank/DDBJ whole genome shotgun (WGS) entry which is preliminary data.</text>
</comment>
<dbReference type="AlphaFoldDB" id="A0A7X3FXU0"/>
<organism evidence="1 2">
    <name type="scientific">Massilia cellulosiltytica</name>
    <dbReference type="NCBI Taxonomy" id="2683234"/>
    <lineage>
        <taxon>Bacteria</taxon>
        <taxon>Pseudomonadati</taxon>
        <taxon>Pseudomonadota</taxon>
        <taxon>Betaproteobacteria</taxon>
        <taxon>Burkholderiales</taxon>
        <taxon>Oxalobacteraceae</taxon>
        <taxon>Telluria group</taxon>
        <taxon>Massilia</taxon>
    </lineage>
</organism>
<accession>A0A7X3FXU0</accession>
<reference evidence="1 2" key="1">
    <citation type="submission" date="2019-12" db="EMBL/GenBank/DDBJ databases">
        <authorList>
            <person name="Li C."/>
            <person name="Zhao J."/>
        </authorList>
    </citation>
    <scope>NUCLEOTIDE SEQUENCE [LARGE SCALE GENOMIC DNA]</scope>
    <source>
        <strain evidence="1 2">NEAU-DD11</strain>
    </source>
</reference>
<dbReference type="Proteomes" id="UP000443353">
    <property type="component" value="Unassembled WGS sequence"/>
</dbReference>
<dbReference type="EMBL" id="WSES01000002">
    <property type="protein sequence ID" value="MVW59963.1"/>
    <property type="molecule type" value="Genomic_DNA"/>
</dbReference>
<keyword evidence="2" id="KW-1185">Reference proteome</keyword>
<evidence type="ECO:0000313" key="2">
    <source>
        <dbReference type="Proteomes" id="UP000443353"/>
    </source>
</evidence>
<dbReference type="RefSeq" id="WP_160408122.1">
    <property type="nucleotide sequence ID" value="NZ_WSES01000002.1"/>
</dbReference>
<dbReference type="InterPro" id="IPR019621">
    <property type="entry name" value="DUF2491"/>
</dbReference>
<evidence type="ECO:0000313" key="1">
    <source>
        <dbReference type="EMBL" id="MVW59963.1"/>
    </source>
</evidence>
<sequence length="266" mass="29197">MAWKDVFSYVRAVAANKGVTKGATRADDDVPLGARIGSVVQIQMSPIIRAQTNGSLIAMPAAADTRILAVSQIRLQPGMELNPVELYRLYLDKGDDAADEKFLQVFCGDDGKVAEVLYFTQLARVIPETADDQDAYTGVAGYGLGDAGYTLWREQLADVVGAQELATVFGESDRLDYTRDAGARDAQFVNPFKGRETRIDDAQGQHGLRQEMYFMPYVRQLADGGREYLLITTEIVESVDGDAGKRGIHVDFVIGIPVEQERIVIQ</sequence>
<dbReference type="Pfam" id="PF10679">
    <property type="entry name" value="DUF2491"/>
    <property type="match status" value="1"/>
</dbReference>